<dbReference type="FunFam" id="3.10.200.10:FF:000003">
    <property type="entry name" value="Carbonic anhydrase 12"/>
    <property type="match status" value="1"/>
</dbReference>
<evidence type="ECO:0000256" key="8">
    <source>
        <dbReference type="ARBA" id="ARBA00022833"/>
    </source>
</evidence>
<evidence type="ECO:0000256" key="14">
    <source>
        <dbReference type="ARBA" id="ARBA00032196"/>
    </source>
</evidence>
<evidence type="ECO:0000256" key="4">
    <source>
        <dbReference type="ARBA" id="ARBA00012925"/>
    </source>
</evidence>
<dbReference type="KEGG" id="cge:100754196"/>
<accession>A0A9J7GQZ7</accession>
<keyword evidence="10" id="KW-0325">Glycoprotein</keyword>
<comment type="subcellular location">
    <subcellularLocation>
        <location evidence="2">Secreted</location>
    </subcellularLocation>
</comment>
<keyword evidence="9" id="KW-1015">Disulfide bond</keyword>
<evidence type="ECO:0000256" key="3">
    <source>
        <dbReference type="ARBA" id="ARBA00010718"/>
    </source>
</evidence>
<dbReference type="Pfam" id="PF00194">
    <property type="entry name" value="Carb_anhydrase"/>
    <property type="match status" value="1"/>
</dbReference>
<keyword evidence="8" id="KW-0862">Zinc</keyword>
<comment type="catalytic activity">
    <reaction evidence="15">
        <text>hydrogencarbonate + H(+) = CO2 + H2O</text>
        <dbReference type="Rhea" id="RHEA:10748"/>
        <dbReference type="ChEBI" id="CHEBI:15377"/>
        <dbReference type="ChEBI" id="CHEBI:15378"/>
        <dbReference type="ChEBI" id="CHEBI:16526"/>
        <dbReference type="ChEBI" id="CHEBI:17544"/>
        <dbReference type="EC" id="4.2.1.1"/>
    </reaction>
</comment>
<evidence type="ECO:0000256" key="15">
    <source>
        <dbReference type="ARBA" id="ARBA00048348"/>
    </source>
</evidence>
<dbReference type="RefSeq" id="XP_035296568.1">
    <property type="nucleotide sequence ID" value="XM_035440677.1"/>
</dbReference>
<gene>
    <name evidence="19" type="primary">Ca6</name>
</gene>
<evidence type="ECO:0000256" key="10">
    <source>
        <dbReference type="ARBA" id="ARBA00023180"/>
    </source>
</evidence>
<comment type="function">
    <text evidence="12">Reversible hydration of carbon dioxide. Its role in saliva is unknown.</text>
</comment>
<feature type="domain" description="Alpha-carbonic anhydrase" evidence="17">
    <location>
        <begin position="19"/>
        <end position="276"/>
    </location>
</feature>
<evidence type="ECO:0000256" key="12">
    <source>
        <dbReference type="ARBA" id="ARBA00025355"/>
    </source>
</evidence>
<dbReference type="GeneID" id="100754196"/>
<comment type="similarity">
    <text evidence="3">Belongs to the alpha-carbonic anhydrase family.</text>
</comment>
<reference evidence="18" key="1">
    <citation type="journal article" date="2018" name="Biotechnol. Bioeng.">
        <title>A reference genome of the Chinese hamster based on a hybrid assembly strategy.</title>
        <authorList>
            <person name="Rupp O."/>
            <person name="MacDonald M.L."/>
            <person name="Li S."/>
            <person name="Dhiman H."/>
            <person name="Polson S."/>
            <person name="Griep S."/>
            <person name="Heffner K."/>
            <person name="Hernandez I."/>
            <person name="Brinkrolf K."/>
            <person name="Jadhav V."/>
            <person name="Samoudi M."/>
            <person name="Hao H."/>
            <person name="Kingham B."/>
            <person name="Goesmann A."/>
            <person name="Betenbaugh M.J."/>
            <person name="Lewis N.E."/>
            <person name="Borth N."/>
            <person name="Lee K.H."/>
        </authorList>
    </citation>
    <scope>NUCLEOTIDE SEQUENCE [LARGE SCALE GENOMIC DNA]</scope>
    <source>
        <strain evidence="18">17A/GY</strain>
    </source>
</reference>
<evidence type="ECO:0000256" key="11">
    <source>
        <dbReference type="ARBA" id="ARBA00023239"/>
    </source>
</evidence>
<keyword evidence="7" id="KW-0479">Metal-binding</keyword>
<dbReference type="GO" id="GO:0008270">
    <property type="term" value="F:zinc ion binding"/>
    <property type="evidence" value="ECO:0007669"/>
    <property type="project" value="InterPro"/>
</dbReference>
<reference evidence="18" key="2">
    <citation type="journal article" date="2020" name="Biotechnol. Bioeng.">
        <title>Chromosome-scale scaffolds for the Chinese hamster reference genome assembly to facilitate the study of the CHO epigenome.</title>
        <authorList>
            <person name="Hilliard W."/>
            <person name="MacDonald M."/>
            <person name="Lee K.H."/>
        </authorList>
    </citation>
    <scope>NUCLEOTIDE SEQUENCE [LARGE SCALE GENOMIC DNA]</scope>
    <source>
        <strain evidence="18">17A/GY</strain>
    </source>
</reference>
<protein>
    <recommendedName>
        <fullName evidence="5">Carbonic anhydrase 6</fullName>
        <ecNumber evidence="4">4.2.1.1</ecNumber>
    </recommendedName>
    <alternativeName>
        <fullName evidence="13">Carbonate dehydratase VI</fullName>
    </alternativeName>
    <alternativeName>
        <fullName evidence="14">Carbonic anhydrase VI</fullName>
    </alternativeName>
</protein>
<feature type="chain" id="PRO_5039886606" description="Carbonic anhydrase 6" evidence="16">
    <location>
        <begin position="18"/>
        <end position="297"/>
    </location>
</feature>
<dbReference type="PANTHER" id="PTHR18952:SF110">
    <property type="entry name" value="CARBONIC ANHYDRASE 6"/>
    <property type="match status" value="1"/>
</dbReference>
<dbReference type="InterPro" id="IPR036398">
    <property type="entry name" value="CA_dom_sf"/>
</dbReference>
<dbReference type="EC" id="4.2.1.1" evidence="4"/>
<dbReference type="SMART" id="SM01057">
    <property type="entry name" value="Carb_anhydrase"/>
    <property type="match status" value="1"/>
</dbReference>
<dbReference type="Proteomes" id="UP001108280">
    <property type="component" value="Chromosome 2"/>
</dbReference>
<sequence>MRVLVTVVTLFFLGVQAQSEWSYTEPGLVESIWSKEYPDCGGLKQSPINLQTKKVKHSRSLKPLTFTGYGEEYLEFPMTNNGHTVQITLPPSMQMTDSEGIVYKANQLHMHWGGAFLELSGSEHTINGIRRVIEIHIVHFNSKYRTYEEAKSQANGLSVLAILIEVDEFAENTYYTPITSQLINIQYPGQTTTLTNIKIQDLFPGDIRYYFTYNGSLTTPPCTENVKWFLFRDTVKLSKAQVLKIETSLRNHHNQTLQNIYRQIQPLNHRAVEANFPPFAGKCTPDSGVSNILASPC</sequence>
<organism evidence="18 19">
    <name type="scientific">Cricetulus griseus</name>
    <name type="common">Chinese hamster</name>
    <name type="synonym">Cricetulus barabensis griseus</name>
    <dbReference type="NCBI Taxonomy" id="10029"/>
    <lineage>
        <taxon>Eukaryota</taxon>
        <taxon>Metazoa</taxon>
        <taxon>Chordata</taxon>
        <taxon>Craniata</taxon>
        <taxon>Vertebrata</taxon>
        <taxon>Euteleostomi</taxon>
        <taxon>Mammalia</taxon>
        <taxon>Eutheria</taxon>
        <taxon>Euarchontoglires</taxon>
        <taxon>Glires</taxon>
        <taxon>Rodentia</taxon>
        <taxon>Myomorpha</taxon>
        <taxon>Muroidea</taxon>
        <taxon>Cricetidae</taxon>
        <taxon>Cricetinae</taxon>
        <taxon>Cricetulus</taxon>
    </lineage>
</organism>
<keyword evidence="18" id="KW-1185">Reference proteome</keyword>
<keyword evidence="11" id="KW-0456">Lyase</keyword>
<proteinExistence type="inferred from homology"/>
<dbReference type="InterPro" id="IPR001148">
    <property type="entry name" value="CA_dom"/>
</dbReference>
<dbReference type="PANTHER" id="PTHR18952">
    <property type="entry name" value="CARBONIC ANHYDRASE"/>
    <property type="match status" value="1"/>
</dbReference>
<dbReference type="CTD" id="765"/>
<keyword evidence="6" id="KW-0964">Secreted</keyword>
<evidence type="ECO:0000313" key="19">
    <source>
        <dbReference type="RefSeq" id="XP_035296568.1"/>
    </source>
</evidence>
<evidence type="ECO:0000313" key="18">
    <source>
        <dbReference type="Proteomes" id="UP001108280"/>
    </source>
</evidence>
<comment type="cofactor">
    <cofactor evidence="1">
        <name>Zn(2+)</name>
        <dbReference type="ChEBI" id="CHEBI:29105"/>
    </cofactor>
</comment>
<dbReference type="PROSITE" id="PS51144">
    <property type="entry name" value="ALPHA_CA_2"/>
    <property type="match status" value="1"/>
</dbReference>
<dbReference type="AlphaFoldDB" id="A0A9J7GQZ7"/>
<evidence type="ECO:0000256" key="16">
    <source>
        <dbReference type="SAM" id="SignalP"/>
    </source>
</evidence>
<reference evidence="19" key="3">
    <citation type="submission" date="2025-08" db="UniProtKB">
        <authorList>
            <consortium name="RefSeq"/>
        </authorList>
    </citation>
    <scope>IDENTIFICATION</scope>
    <source>
        <strain evidence="19">17A/GY</strain>
        <tissue evidence="19">Liver</tissue>
    </source>
</reference>
<evidence type="ECO:0000256" key="9">
    <source>
        <dbReference type="ARBA" id="ARBA00023157"/>
    </source>
</evidence>
<evidence type="ECO:0000256" key="1">
    <source>
        <dbReference type="ARBA" id="ARBA00001947"/>
    </source>
</evidence>
<dbReference type="Gene3D" id="3.10.200.10">
    <property type="entry name" value="Alpha carbonic anhydrase"/>
    <property type="match status" value="1"/>
</dbReference>
<evidence type="ECO:0000256" key="6">
    <source>
        <dbReference type="ARBA" id="ARBA00022525"/>
    </source>
</evidence>
<dbReference type="GO" id="GO:0005615">
    <property type="term" value="C:extracellular space"/>
    <property type="evidence" value="ECO:0007669"/>
    <property type="project" value="TreeGrafter"/>
</dbReference>
<dbReference type="GO" id="GO:0004089">
    <property type="term" value="F:carbonate dehydratase activity"/>
    <property type="evidence" value="ECO:0007669"/>
    <property type="project" value="UniProtKB-EC"/>
</dbReference>
<dbReference type="OrthoDB" id="429145at2759"/>
<evidence type="ECO:0000259" key="17">
    <source>
        <dbReference type="PROSITE" id="PS51144"/>
    </source>
</evidence>
<keyword evidence="16" id="KW-0732">Signal</keyword>
<evidence type="ECO:0000256" key="5">
    <source>
        <dbReference type="ARBA" id="ARBA00014200"/>
    </source>
</evidence>
<evidence type="ECO:0000256" key="2">
    <source>
        <dbReference type="ARBA" id="ARBA00004613"/>
    </source>
</evidence>
<dbReference type="InterPro" id="IPR023561">
    <property type="entry name" value="Carbonic_anhydrase_a-class"/>
</dbReference>
<name>A0A9J7GQZ7_CRIGR</name>
<evidence type="ECO:0000256" key="7">
    <source>
        <dbReference type="ARBA" id="ARBA00022723"/>
    </source>
</evidence>
<feature type="signal peptide" evidence="16">
    <location>
        <begin position="1"/>
        <end position="17"/>
    </location>
</feature>
<dbReference type="SUPFAM" id="SSF51069">
    <property type="entry name" value="Carbonic anhydrase"/>
    <property type="match status" value="1"/>
</dbReference>
<evidence type="ECO:0000256" key="13">
    <source>
        <dbReference type="ARBA" id="ARBA00031549"/>
    </source>
</evidence>